<name>A0A5R8KEM9_9BACT</name>
<dbReference type="EMBL" id="VAUV01000007">
    <property type="protein sequence ID" value="TLD70766.1"/>
    <property type="molecule type" value="Genomic_DNA"/>
</dbReference>
<evidence type="ECO:0000313" key="3">
    <source>
        <dbReference type="Proteomes" id="UP000306196"/>
    </source>
</evidence>
<sequence length="413" mass="44332">MKKSVVLFVLLAGLVAFAVFYQNNRDQRMNSARLVGVPMREYLFPELPVAEIRKIRIRGGDEQVNLEVDGERWVVKERNGYAAAFEKISKEVEAISQVKINGKNEVGPSALAELMLLPPAENVDPNTTGLQVELMNASGDTLASFVAGDSTRTTGGANSGNWMGGVEQRYVSTTKDANTVWMINDIVQSLTPDPKQWLSKAFIDVAGVQGIGVKSADPAKTWTVGRVDENGAFSLEGAAAGQALDETVTAGFGSVLTNPVFSDVHPAEKAAELLKDAMGATLITFDGFVYDVRIAPKKAEEGAEGADTVYFSFVVKNDIPDARPTVEGEKEEDKKMKDEAFAAAVKATREKLAKEKAFEGWVFELPKASVEVLLKSRAELIASKPAGEGQGQGPMGQPGLPSSGPLAFPPPQR</sequence>
<keyword evidence="3" id="KW-1185">Reference proteome</keyword>
<dbReference type="AlphaFoldDB" id="A0A5R8KEM9"/>
<proteinExistence type="predicted"/>
<reference evidence="2 3" key="1">
    <citation type="submission" date="2019-05" db="EMBL/GenBank/DDBJ databases">
        <title>Verrucobacter flavum gen. nov., sp. nov. a new member of the family Verrucomicrobiaceae.</title>
        <authorList>
            <person name="Szuroczki S."/>
            <person name="Abbaszade G."/>
            <person name="Szabo A."/>
            <person name="Felfoldi T."/>
            <person name="Schumann P."/>
            <person name="Boka K."/>
            <person name="Keki Z."/>
            <person name="Toumi M."/>
            <person name="Toth E."/>
        </authorList>
    </citation>
    <scope>NUCLEOTIDE SEQUENCE [LARGE SCALE GENOMIC DNA]</scope>
    <source>
        <strain evidence="2 3">MG-N-17</strain>
    </source>
</reference>
<organism evidence="2 3">
    <name type="scientific">Phragmitibacter flavus</name>
    <dbReference type="NCBI Taxonomy" id="2576071"/>
    <lineage>
        <taxon>Bacteria</taxon>
        <taxon>Pseudomonadati</taxon>
        <taxon>Verrucomicrobiota</taxon>
        <taxon>Verrucomicrobiia</taxon>
        <taxon>Verrucomicrobiales</taxon>
        <taxon>Verrucomicrobiaceae</taxon>
        <taxon>Phragmitibacter</taxon>
    </lineage>
</organism>
<dbReference type="RefSeq" id="WP_138086237.1">
    <property type="nucleotide sequence ID" value="NZ_VAUV01000007.1"/>
</dbReference>
<feature type="region of interest" description="Disordered" evidence="1">
    <location>
        <begin position="383"/>
        <end position="413"/>
    </location>
</feature>
<evidence type="ECO:0000256" key="1">
    <source>
        <dbReference type="SAM" id="MobiDB-lite"/>
    </source>
</evidence>
<feature type="compositionally biased region" description="Low complexity" evidence="1">
    <location>
        <begin position="397"/>
        <end position="406"/>
    </location>
</feature>
<comment type="caution">
    <text evidence="2">The sequence shown here is derived from an EMBL/GenBank/DDBJ whole genome shotgun (WGS) entry which is preliminary data.</text>
</comment>
<protein>
    <submittedName>
        <fullName evidence="2">DUF4340 domain-containing protein</fullName>
    </submittedName>
</protein>
<dbReference type="Proteomes" id="UP000306196">
    <property type="component" value="Unassembled WGS sequence"/>
</dbReference>
<gene>
    <name evidence="2" type="ORF">FEM03_10680</name>
</gene>
<evidence type="ECO:0000313" key="2">
    <source>
        <dbReference type="EMBL" id="TLD70766.1"/>
    </source>
</evidence>
<dbReference type="OrthoDB" id="184420at2"/>
<accession>A0A5R8KEM9</accession>